<name>A0ACB7ZXE6_9AGAM</name>
<comment type="caution">
    <text evidence="1">The sequence shown here is derived from an EMBL/GenBank/DDBJ whole genome shotgun (WGS) entry which is preliminary data.</text>
</comment>
<evidence type="ECO:0000313" key="2">
    <source>
        <dbReference type="Proteomes" id="UP000790377"/>
    </source>
</evidence>
<reference evidence="1" key="1">
    <citation type="journal article" date="2021" name="New Phytol.">
        <title>Evolutionary innovations through gain and loss of genes in the ectomycorrhizal Boletales.</title>
        <authorList>
            <person name="Wu G."/>
            <person name="Miyauchi S."/>
            <person name="Morin E."/>
            <person name="Kuo A."/>
            <person name="Drula E."/>
            <person name="Varga T."/>
            <person name="Kohler A."/>
            <person name="Feng B."/>
            <person name="Cao Y."/>
            <person name="Lipzen A."/>
            <person name="Daum C."/>
            <person name="Hundley H."/>
            <person name="Pangilinan J."/>
            <person name="Johnson J."/>
            <person name="Barry K."/>
            <person name="LaButti K."/>
            <person name="Ng V."/>
            <person name="Ahrendt S."/>
            <person name="Min B."/>
            <person name="Choi I.G."/>
            <person name="Park H."/>
            <person name="Plett J.M."/>
            <person name="Magnuson J."/>
            <person name="Spatafora J.W."/>
            <person name="Nagy L.G."/>
            <person name="Henrissat B."/>
            <person name="Grigoriev I.V."/>
            <person name="Yang Z.L."/>
            <person name="Xu J."/>
            <person name="Martin F.M."/>
        </authorList>
    </citation>
    <scope>NUCLEOTIDE SEQUENCE</scope>
    <source>
        <strain evidence="1">ATCC 28755</strain>
    </source>
</reference>
<evidence type="ECO:0000313" key="1">
    <source>
        <dbReference type="EMBL" id="KAH7905453.1"/>
    </source>
</evidence>
<dbReference type="EMBL" id="MU268188">
    <property type="protein sequence ID" value="KAH7905453.1"/>
    <property type="molecule type" value="Genomic_DNA"/>
</dbReference>
<organism evidence="1 2">
    <name type="scientific">Hygrophoropsis aurantiaca</name>
    <dbReference type="NCBI Taxonomy" id="72124"/>
    <lineage>
        <taxon>Eukaryota</taxon>
        <taxon>Fungi</taxon>
        <taxon>Dikarya</taxon>
        <taxon>Basidiomycota</taxon>
        <taxon>Agaricomycotina</taxon>
        <taxon>Agaricomycetes</taxon>
        <taxon>Agaricomycetidae</taxon>
        <taxon>Boletales</taxon>
        <taxon>Coniophorineae</taxon>
        <taxon>Hygrophoropsidaceae</taxon>
        <taxon>Hygrophoropsis</taxon>
    </lineage>
</organism>
<proteinExistence type="predicted"/>
<dbReference type="Proteomes" id="UP000790377">
    <property type="component" value="Unassembled WGS sequence"/>
</dbReference>
<gene>
    <name evidence="1" type="ORF">BJ138DRAFT_772702</name>
</gene>
<keyword evidence="2" id="KW-1185">Reference proteome</keyword>
<sequence length="491" mass="55204">MHRALLIYDIVCHIFQCCTICSDGGDLQTPDHKLLANLARTCRSFHEPALDTLWADLDSIHPLIRCLPPDVWIRHESKVFCKKYLSPLHQATLHKYASRVRVLRISDNLNTTFQTLVAFEEACASGPLCPQLRHLEWFEIDPEMLPNLHLFLSPTLLVLKLDLWTIEGSDLSILLSLGTQCPLVRTAVFEGPLETEELSSAVSQAVCGWRHLQELQCGKLDRQAWAHLSETGTLTSGAFRLPSPLAAYITSPQASSECMTLFPEMSDIHISSRTVRLALDFVELMHHTPRRFQLTAEFTRTSQAIHALFVALSNRALDSPSHLKLYGSDLQDNSASAPTISFETMHPLLGFRNLRVLQIESFGTFSLDDEALKAFAMAWPNLETLWLYHSIWPRPLGITFQGLSHLVKFCPNLKRLALAFDATNVYFVGGELQDASNHTIKLLYALNSPLSDPGSVARLLKCLFPRLKRVFNSGAEAAWLWDDVNDRLPAL</sequence>
<protein>
    <submittedName>
        <fullName evidence="1">Uncharacterized protein</fullName>
    </submittedName>
</protein>
<accession>A0ACB7ZXE6</accession>